<proteinExistence type="predicted"/>
<dbReference type="InterPro" id="IPR050181">
    <property type="entry name" value="Cold_shock_domain"/>
</dbReference>
<comment type="caution">
    <text evidence="3">The sequence shown here is derived from an EMBL/GenBank/DDBJ whole genome shotgun (WGS) entry which is preliminary data.</text>
</comment>
<dbReference type="SMART" id="SM00357">
    <property type="entry name" value="CSP"/>
    <property type="match status" value="2"/>
</dbReference>
<dbReference type="InterPro" id="IPR011129">
    <property type="entry name" value="CSD"/>
</dbReference>
<organism evidence="3 4">
    <name type="scientific">Paracraurococcus lichenis</name>
    <dbReference type="NCBI Taxonomy" id="3064888"/>
    <lineage>
        <taxon>Bacteria</taxon>
        <taxon>Pseudomonadati</taxon>
        <taxon>Pseudomonadota</taxon>
        <taxon>Alphaproteobacteria</taxon>
        <taxon>Acetobacterales</taxon>
        <taxon>Roseomonadaceae</taxon>
        <taxon>Paracraurococcus</taxon>
    </lineage>
</organism>
<dbReference type="CDD" id="cd04458">
    <property type="entry name" value="CSP_CDS"/>
    <property type="match status" value="2"/>
</dbReference>
<reference evidence="3 4" key="1">
    <citation type="submission" date="2023-08" db="EMBL/GenBank/DDBJ databases">
        <title>The draft genome sequence of Paracraurococcus sp. LOR1-02.</title>
        <authorList>
            <person name="Kingkaew E."/>
            <person name="Tanasupawat S."/>
        </authorList>
    </citation>
    <scope>NUCLEOTIDE SEQUENCE [LARGE SCALE GENOMIC DNA]</scope>
    <source>
        <strain evidence="3 4">LOR1-02</strain>
    </source>
</reference>
<dbReference type="Gene3D" id="2.40.50.140">
    <property type="entry name" value="Nucleic acid-binding proteins"/>
    <property type="match status" value="2"/>
</dbReference>
<evidence type="ECO:0000313" key="4">
    <source>
        <dbReference type="Proteomes" id="UP001243009"/>
    </source>
</evidence>
<feature type="region of interest" description="Disordered" evidence="1">
    <location>
        <begin position="1"/>
        <end position="51"/>
    </location>
</feature>
<dbReference type="InterPro" id="IPR012340">
    <property type="entry name" value="NA-bd_OB-fold"/>
</dbReference>
<feature type="compositionally biased region" description="Gly residues" evidence="1">
    <location>
        <begin position="127"/>
        <end position="168"/>
    </location>
</feature>
<accession>A0ABT9E0H4</accession>
<protein>
    <submittedName>
        <fullName evidence="3">Cold shock domain-containing protein</fullName>
    </submittedName>
</protein>
<evidence type="ECO:0000259" key="2">
    <source>
        <dbReference type="PROSITE" id="PS51857"/>
    </source>
</evidence>
<feature type="domain" description="CSD" evidence="2">
    <location>
        <begin position="175"/>
        <end position="240"/>
    </location>
</feature>
<name>A0ABT9E0H4_9PROT</name>
<keyword evidence="4" id="KW-1185">Reference proteome</keyword>
<dbReference type="PRINTS" id="PR00050">
    <property type="entry name" value="COLDSHOCK"/>
</dbReference>
<dbReference type="PROSITE" id="PS51857">
    <property type="entry name" value="CSD_2"/>
    <property type="match status" value="2"/>
</dbReference>
<dbReference type="Pfam" id="PF00313">
    <property type="entry name" value="CSD"/>
    <property type="match status" value="2"/>
</dbReference>
<dbReference type="PANTHER" id="PTHR11544">
    <property type="entry name" value="COLD SHOCK DOMAIN CONTAINING PROTEINS"/>
    <property type="match status" value="1"/>
</dbReference>
<dbReference type="RefSeq" id="WP_305104531.1">
    <property type="nucleotide sequence ID" value="NZ_JAUTWS010000013.1"/>
</dbReference>
<feature type="domain" description="CSD" evidence="2">
    <location>
        <begin position="56"/>
        <end position="121"/>
    </location>
</feature>
<evidence type="ECO:0000313" key="3">
    <source>
        <dbReference type="EMBL" id="MDO9709663.1"/>
    </source>
</evidence>
<dbReference type="Proteomes" id="UP001243009">
    <property type="component" value="Unassembled WGS sequence"/>
</dbReference>
<gene>
    <name evidence="3" type="ORF">Q7A36_15025</name>
</gene>
<dbReference type="SUPFAM" id="SSF50249">
    <property type="entry name" value="Nucleic acid-binding proteins"/>
    <property type="match status" value="2"/>
</dbReference>
<sequence>MAKHDSWRPRKPRKRGFDDDTPEFGGGGGWGAPPPFPMPSTMPASRGPSVFATGPEVEATVKWFNPEKGFGFVELGNGSGDAFLHISVLHRSGNDAVNPGAGMRVRVGPGQKGQQVTEVVEITSPGEPGGGPGGPGGAPRGGFGDRPPRGAGGFGDRPPRSGGGGGFAPSGPAEEMRGTVKWYSAEKGFGFVSPEGGGRDVFVHATALERSGLSPLAEGEAVVMQVVQGRKGPEASTLTRG</sequence>
<dbReference type="EMBL" id="JAUTWS010000013">
    <property type="protein sequence ID" value="MDO9709663.1"/>
    <property type="molecule type" value="Genomic_DNA"/>
</dbReference>
<dbReference type="InterPro" id="IPR002059">
    <property type="entry name" value="CSP_DNA-bd"/>
</dbReference>
<evidence type="ECO:0000256" key="1">
    <source>
        <dbReference type="SAM" id="MobiDB-lite"/>
    </source>
</evidence>
<feature type="region of interest" description="Disordered" evidence="1">
    <location>
        <begin position="122"/>
        <end position="174"/>
    </location>
</feature>